<keyword evidence="2" id="KW-0238">DNA-binding</keyword>
<evidence type="ECO:0000259" key="4">
    <source>
        <dbReference type="PROSITE" id="PS51077"/>
    </source>
</evidence>
<dbReference type="Pfam" id="PF01614">
    <property type="entry name" value="IclR_C"/>
    <property type="match status" value="1"/>
</dbReference>
<dbReference type="PROSITE" id="PS51077">
    <property type="entry name" value="HTH_ICLR"/>
    <property type="match status" value="1"/>
</dbReference>
<dbReference type="Pfam" id="PF09339">
    <property type="entry name" value="HTH_IclR"/>
    <property type="match status" value="1"/>
</dbReference>
<dbReference type="PANTHER" id="PTHR30136:SF24">
    <property type="entry name" value="HTH-TYPE TRANSCRIPTIONAL REPRESSOR ALLR"/>
    <property type="match status" value="1"/>
</dbReference>
<evidence type="ECO:0000313" key="7">
    <source>
        <dbReference type="Proteomes" id="UP000215506"/>
    </source>
</evidence>
<keyword evidence="3" id="KW-0804">Transcription</keyword>
<evidence type="ECO:0000313" key="6">
    <source>
        <dbReference type="EMBL" id="OXR40135.1"/>
    </source>
</evidence>
<dbReference type="InterPro" id="IPR036390">
    <property type="entry name" value="WH_DNA-bd_sf"/>
</dbReference>
<dbReference type="Gene3D" id="1.10.10.10">
    <property type="entry name" value="Winged helix-like DNA-binding domain superfamily/Winged helix DNA-binding domain"/>
    <property type="match status" value="1"/>
</dbReference>
<keyword evidence="1" id="KW-0805">Transcription regulation</keyword>
<dbReference type="InterPro" id="IPR005471">
    <property type="entry name" value="Tscrpt_reg_IclR_N"/>
</dbReference>
<dbReference type="Proteomes" id="UP000215506">
    <property type="component" value="Unassembled WGS sequence"/>
</dbReference>
<dbReference type="RefSeq" id="WP_039778644.1">
    <property type="nucleotide sequence ID" value="NZ_JAAXOR010000001.1"/>
</dbReference>
<dbReference type="InterPro" id="IPR029016">
    <property type="entry name" value="GAF-like_dom_sf"/>
</dbReference>
<dbReference type="PANTHER" id="PTHR30136">
    <property type="entry name" value="HELIX-TURN-HELIX TRANSCRIPTIONAL REGULATOR, ICLR FAMILY"/>
    <property type="match status" value="1"/>
</dbReference>
<feature type="domain" description="HTH iclR-type" evidence="4">
    <location>
        <begin position="16"/>
        <end position="75"/>
    </location>
</feature>
<comment type="caution">
    <text evidence="6">The sequence shown here is derived from an EMBL/GenBank/DDBJ whole genome shotgun (WGS) entry which is preliminary data.</text>
</comment>
<dbReference type="GO" id="GO:0045892">
    <property type="term" value="P:negative regulation of DNA-templated transcription"/>
    <property type="evidence" value="ECO:0007669"/>
    <property type="project" value="TreeGrafter"/>
</dbReference>
<dbReference type="InterPro" id="IPR036388">
    <property type="entry name" value="WH-like_DNA-bd_sf"/>
</dbReference>
<dbReference type="EMBL" id="NGAF01000040">
    <property type="protein sequence ID" value="OXR40135.1"/>
    <property type="molecule type" value="Genomic_DNA"/>
</dbReference>
<dbReference type="SUPFAM" id="SSF46785">
    <property type="entry name" value="Winged helix' DNA-binding domain"/>
    <property type="match status" value="1"/>
</dbReference>
<name>A0A231GUB7_9NOCA</name>
<evidence type="ECO:0000259" key="5">
    <source>
        <dbReference type="PROSITE" id="PS51078"/>
    </source>
</evidence>
<dbReference type="Gene3D" id="3.30.450.40">
    <property type="match status" value="2"/>
</dbReference>
<evidence type="ECO:0000256" key="1">
    <source>
        <dbReference type="ARBA" id="ARBA00023015"/>
    </source>
</evidence>
<sequence>MTVTQEIHAAEANTPSNILDRLTLVLDAFDGHESLGLTEIVSRTGLPRSSAHRMLDRLVRLRWLQRQGRSYSLGIRLVELGSLAVHQDRVHAAAREHLHHLYRATGMVVHLAVLDGADVVYLDKIGGRLAAQVPTRIGGRLPAARTALGKALLAYDSHDEPGGRLVRQLGYAVERNGAPTGFGCIAAPIGEVGEAKTAVSICGPLNKMSFDSRMTTPVQLTAAAIVRSLNAGRFVTPTLQRKNILRSLPTAPSVLAEG</sequence>
<dbReference type="AlphaFoldDB" id="A0A231GUB7"/>
<proteinExistence type="predicted"/>
<dbReference type="SMART" id="SM00346">
    <property type="entry name" value="HTH_ICLR"/>
    <property type="match status" value="1"/>
</dbReference>
<feature type="domain" description="IclR-ED" evidence="5">
    <location>
        <begin position="76"/>
        <end position="233"/>
    </location>
</feature>
<dbReference type="GO" id="GO:0003700">
    <property type="term" value="F:DNA-binding transcription factor activity"/>
    <property type="evidence" value="ECO:0007669"/>
    <property type="project" value="TreeGrafter"/>
</dbReference>
<evidence type="ECO:0000256" key="2">
    <source>
        <dbReference type="ARBA" id="ARBA00023125"/>
    </source>
</evidence>
<evidence type="ECO:0000256" key="3">
    <source>
        <dbReference type="ARBA" id="ARBA00023163"/>
    </source>
</evidence>
<keyword evidence="7" id="KW-1185">Reference proteome</keyword>
<dbReference type="InterPro" id="IPR050707">
    <property type="entry name" value="HTH_MetabolicPath_Reg"/>
</dbReference>
<reference evidence="6 7" key="1">
    <citation type="submission" date="2017-07" db="EMBL/GenBank/DDBJ databases">
        <title>First draft Genome Sequence of Nocardia cerradoensis isolated from human infection.</title>
        <authorList>
            <person name="Carrasco G."/>
        </authorList>
    </citation>
    <scope>NUCLEOTIDE SEQUENCE [LARGE SCALE GENOMIC DNA]</scope>
    <source>
        <strain evidence="6 7">CNM20130759</strain>
    </source>
</reference>
<dbReference type="PROSITE" id="PS51078">
    <property type="entry name" value="ICLR_ED"/>
    <property type="match status" value="1"/>
</dbReference>
<dbReference type="SUPFAM" id="SSF55781">
    <property type="entry name" value="GAF domain-like"/>
    <property type="match status" value="1"/>
</dbReference>
<organism evidence="6 7">
    <name type="scientific">Nocardia cerradoensis</name>
    <dbReference type="NCBI Taxonomy" id="85688"/>
    <lineage>
        <taxon>Bacteria</taxon>
        <taxon>Bacillati</taxon>
        <taxon>Actinomycetota</taxon>
        <taxon>Actinomycetes</taxon>
        <taxon>Mycobacteriales</taxon>
        <taxon>Nocardiaceae</taxon>
        <taxon>Nocardia</taxon>
    </lineage>
</organism>
<accession>A0A231GUB7</accession>
<protein>
    <submittedName>
        <fullName evidence="6">Pectin degradation repressor protein KdgR</fullName>
    </submittedName>
</protein>
<dbReference type="InterPro" id="IPR014757">
    <property type="entry name" value="Tscrpt_reg_IclR_C"/>
</dbReference>
<gene>
    <name evidence="6" type="primary">kdgR_6</name>
    <name evidence="6" type="ORF">B7C42_07799</name>
</gene>
<dbReference type="GO" id="GO:0003677">
    <property type="term" value="F:DNA binding"/>
    <property type="evidence" value="ECO:0007669"/>
    <property type="project" value="UniProtKB-KW"/>
</dbReference>